<dbReference type="PANTHER" id="PTHR38001">
    <property type="entry name" value="PROTEIN CEBPZOS"/>
    <property type="match status" value="1"/>
</dbReference>
<protein>
    <submittedName>
        <fullName evidence="2">Uncharacterized protein</fullName>
    </submittedName>
</protein>
<dbReference type="AlphaFoldDB" id="A0AAN9GE62"/>
<reference evidence="2 3" key="1">
    <citation type="submission" date="2024-02" db="EMBL/GenBank/DDBJ databases">
        <title>Chromosome-scale genome assembly of the rough periwinkle Littorina saxatilis.</title>
        <authorList>
            <person name="De Jode A."/>
            <person name="Faria R."/>
            <person name="Formenti G."/>
            <person name="Sims Y."/>
            <person name="Smith T.P."/>
            <person name="Tracey A."/>
            <person name="Wood J.M.D."/>
            <person name="Zagrodzka Z.B."/>
            <person name="Johannesson K."/>
            <person name="Butlin R.K."/>
            <person name="Leder E.H."/>
        </authorList>
    </citation>
    <scope>NUCLEOTIDE SEQUENCE [LARGE SCALE GENOMIC DNA]</scope>
    <source>
        <strain evidence="2">Snail1</strain>
        <tissue evidence="2">Muscle</tissue>
    </source>
</reference>
<keyword evidence="3" id="KW-1185">Reference proteome</keyword>
<organism evidence="2 3">
    <name type="scientific">Littorina saxatilis</name>
    <dbReference type="NCBI Taxonomy" id="31220"/>
    <lineage>
        <taxon>Eukaryota</taxon>
        <taxon>Metazoa</taxon>
        <taxon>Spiralia</taxon>
        <taxon>Lophotrochozoa</taxon>
        <taxon>Mollusca</taxon>
        <taxon>Gastropoda</taxon>
        <taxon>Caenogastropoda</taxon>
        <taxon>Littorinimorpha</taxon>
        <taxon>Littorinoidea</taxon>
        <taxon>Littorinidae</taxon>
        <taxon>Littorina</taxon>
    </lineage>
</organism>
<sequence>MKKEPKRTNFRSLLGTGIKAVLVLEGLGLVATYGLWNRMNNSQDFRLKVYTYCPPVLESYYLIGEMLGSLPTKKHDYDKWGVARDK</sequence>
<comment type="caution">
    <text evidence="2">The sequence shown here is derived from an EMBL/GenBank/DDBJ whole genome shotgun (WGS) entry which is preliminary data.</text>
</comment>
<proteinExistence type="predicted"/>
<feature type="transmembrane region" description="Helical" evidence="1">
    <location>
        <begin position="12"/>
        <end position="36"/>
    </location>
</feature>
<evidence type="ECO:0000256" key="1">
    <source>
        <dbReference type="SAM" id="Phobius"/>
    </source>
</evidence>
<dbReference type="EMBL" id="JBAMIC010000008">
    <property type="protein sequence ID" value="KAK7104314.1"/>
    <property type="molecule type" value="Genomic_DNA"/>
</dbReference>
<dbReference type="PANTHER" id="PTHR38001:SF1">
    <property type="entry name" value="PROTEIN CEBPZOS"/>
    <property type="match status" value="1"/>
</dbReference>
<accession>A0AAN9GE62</accession>
<keyword evidence="1" id="KW-1133">Transmembrane helix</keyword>
<dbReference type="InterPro" id="IPR037764">
    <property type="entry name" value="CEBPZOS"/>
</dbReference>
<keyword evidence="1" id="KW-0472">Membrane</keyword>
<dbReference type="Proteomes" id="UP001374579">
    <property type="component" value="Unassembled WGS sequence"/>
</dbReference>
<gene>
    <name evidence="2" type="ORF">V1264_019054</name>
</gene>
<keyword evidence="1" id="KW-0812">Transmembrane</keyword>
<name>A0AAN9GE62_9CAEN</name>
<evidence type="ECO:0000313" key="3">
    <source>
        <dbReference type="Proteomes" id="UP001374579"/>
    </source>
</evidence>
<evidence type="ECO:0000313" key="2">
    <source>
        <dbReference type="EMBL" id="KAK7104314.1"/>
    </source>
</evidence>